<dbReference type="EMBL" id="VFQF01000001">
    <property type="protein sequence ID" value="TQN48264.1"/>
    <property type="molecule type" value="Genomic_DNA"/>
</dbReference>
<keyword evidence="4" id="KW-0720">Serine protease</keyword>
<dbReference type="InterPro" id="IPR023302">
    <property type="entry name" value="Pept_S9A_N"/>
</dbReference>
<evidence type="ECO:0000256" key="4">
    <source>
        <dbReference type="ARBA" id="ARBA00022825"/>
    </source>
</evidence>
<evidence type="ECO:0000259" key="6">
    <source>
        <dbReference type="Pfam" id="PF02897"/>
    </source>
</evidence>
<evidence type="ECO:0000256" key="1">
    <source>
        <dbReference type="ARBA" id="ARBA00005228"/>
    </source>
</evidence>
<comment type="caution">
    <text evidence="7">The sequence shown here is derived from an EMBL/GenBank/DDBJ whole genome shotgun (WGS) entry which is preliminary data.</text>
</comment>
<dbReference type="InterPro" id="IPR002470">
    <property type="entry name" value="Peptidase_S9A"/>
</dbReference>
<protein>
    <submittedName>
        <fullName evidence="7">Oligopeptidase B</fullName>
    </submittedName>
</protein>
<feature type="domain" description="Peptidase S9 prolyl oligopeptidase catalytic" evidence="5">
    <location>
        <begin position="480"/>
        <end position="683"/>
    </location>
</feature>
<accession>A0A543PW02</accession>
<evidence type="ECO:0000256" key="3">
    <source>
        <dbReference type="ARBA" id="ARBA00022801"/>
    </source>
</evidence>
<dbReference type="Gene3D" id="3.40.50.1820">
    <property type="entry name" value="alpha/beta hydrolase"/>
    <property type="match status" value="1"/>
</dbReference>
<dbReference type="PRINTS" id="PR00862">
    <property type="entry name" value="PROLIGOPTASE"/>
</dbReference>
<dbReference type="InterPro" id="IPR051543">
    <property type="entry name" value="Serine_Peptidase_S9A"/>
</dbReference>
<comment type="similarity">
    <text evidence="1">Belongs to the peptidase S9A family.</text>
</comment>
<feature type="domain" description="Peptidase S9A N-terminal" evidence="6">
    <location>
        <begin position="4"/>
        <end position="420"/>
    </location>
</feature>
<dbReference type="Pfam" id="PF00326">
    <property type="entry name" value="Peptidase_S9"/>
    <property type="match status" value="1"/>
</dbReference>
<evidence type="ECO:0000313" key="8">
    <source>
        <dbReference type="Proteomes" id="UP000320085"/>
    </source>
</evidence>
<dbReference type="Proteomes" id="UP000320085">
    <property type="component" value="Unassembled WGS sequence"/>
</dbReference>
<gene>
    <name evidence="7" type="ORF">FHX52_1395</name>
</gene>
<evidence type="ECO:0000256" key="2">
    <source>
        <dbReference type="ARBA" id="ARBA00022670"/>
    </source>
</evidence>
<dbReference type="InterPro" id="IPR001375">
    <property type="entry name" value="Peptidase_S9_cat"/>
</dbReference>
<dbReference type="Gene3D" id="2.130.10.120">
    <property type="entry name" value="Prolyl oligopeptidase, N-terminal domain"/>
    <property type="match status" value="1"/>
</dbReference>
<evidence type="ECO:0000313" key="7">
    <source>
        <dbReference type="EMBL" id="TQN48264.1"/>
    </source>
</evidence>
<sequence>MQQPPIARRSPVTRAHHGDVFEDPYAWMADRESPELLELLAAENAYATEQTEPLQPLAEQIFEEFRSRIEETDLSVPVRHDRWWYYSRTIEGEQYAVEGRVALADNPERPALADGRPPAGEEVLLDQNAAAVGHDFFGVGASEVSPAGDVLAYAVDLTGDERYDVRVRSIATGETLDEAVRATGGSLAWSLDGRHIFYTRVDDAWRPYQVWRHELGTAVEADALVHEESDERFFVGVGSSRDDRHVIIAIGSKTTSEFRLLDAADPLGTPHVVAERRPGVEYDIEPMGDQILVTHNANRTNFELAVAPVTCTSAQEWVALDLTTEDEFVTGAEGFDDFIAISLRREGGTGVRIVLRDADSPHGLGEAHDISVGEPIGTIHVGVNPESSTPTLQVVHESLVTPRTVEDYDVRARTFTLLKAQRVRDGHDLTQYRQRREWATAPDGTRVPISIVHRADVVADGTAPALLHGYGAYGIPSDPWFSVLRLSLLQRGWVFAIAHVRGGSEMGRSWYDDGKLTAKPHTFSDFVACADHLRDSGIVAPDRLAAEGGSAGGLLMGVVANQAPDRFRFIHASVPFVDALTTILDPAMPLTVIEWEEWGNPLEDPAAYALMKSYTPYENVCAQRYPALLVTTSLHDTRVYVTEPAKWVAALRHETCDDAGAAPILFRTEMAGGHGGQSGRYDTWRQWAWETSVLLGAVT</sequence>
<name>A0A543PW02_9MICO</name>
<evidence type="ECO:0000259" key="5">
    <source>
        <dbReference type="Pfam" id="PF00326"/>
    </source>
</evidence>
<dbReference type="SUPFAM" id="SSF50993">
    <property type="entry name" value="Peptidase/esterase 'gauge' domain"/>
    <property type="match status" value="1"/>
</dbReference>
<dbReference type="GO" id="GO:0004252">
    <property type="term" value="F:serine-type endopeptidase activity"/>
    <property type="evidence" value="ECO:0007669"/>
    <property type="project" value="InterPro"/>
</dbReference>
<reference evidence="7 8" key="1">
    <citation type="submission" date="2019-06" db="EMBL/GenBank/DDBJ databases">
        <title>Sequencing the genomes of 1000 actinobacteria strains.</title>
        <authorList>
            <person name="Klenk H.-P."/>
        </authorList>
    </citation>
    <scope>NUCLEOTIDE SEQUENCE [LARGE SCALE GENOMIC DNA]</scope>
    <source>
        <strain evidence="7 8">DSM 21776</strain>
    </source>
</reference>
<dbReference type="PANTHER" id="PTHR11757">
    <property type="entry name" value="PROTEASE FAMILY S9A OLIGOPEPTIDASE"/>
    <property type="match status" value="1"/>
</dbReference>
<dbReference type="RefSeq" id="WP_141821085.1">
    <property type="nucleotide sequence ID" value="NZ_BAAAQC010000008.1"/>
</dbReference>
<keyword evidence="2" id="KW-0645">Protease</keyword>
<dbReference type="PANTHER" id="PTHR11757:SF19">
    <property type="entry name" value="PROLYL ENDOPEPTIDASE-LIKE"/>
    <property type="match status" value="1"/>
</dbReference>
<organism evidence="7 8">
    <name type="scientific">Humibacillus xanthopallidus</name>
    <dbReference type="NCBI Taxonomy" id="412689"/>
    <lineage>
        <taxon>Bacteria</taxon>
        <taxon>Bacillati</taxon>
        <taxon>Actinomycetota</taxon>
        <taxon>Actinomycetes</taxon>
        <taxon>Micrococcales</taxon>
        <taxon>Intrasporangiaceae</taxon>
        <taxon>Humibacillus</taxon>
    </lineage>
</organism>
<keyword evidence="3" id="KW-0378">Hydrolase</keyword>
<dbReference type="AlphaFoldDB" id="A0A543PW02"/>
<dbReference type="SUPFAM" id="SSF53474">
    <property type="entry name" value="alpha/beta-Hydrolases"/>
    <property type="match status" value="1"/>
</dbReference>
<dbReference type="InterPro" id="IPR029058">
    <property type="entry name" value="AB_hydrolase_fold"/>
</dbReference>
<dbReference type="OrthoDB" id="9801421at2"/>
<dbReference type="GO" id="GO:0006508">
    <property type="term" value="P:proteolysis"/>
    <property type="evidence" value="ECO:0007669"/>
    <property type="project" value="UniProtKB-KW"/>
</dbReference>
<proteinExistence type="inferred from homology"/>
<dbReference type="Pfam" id="PF02897">
    <property type="entry name" value="Peptidase_S9_N"/>
    <property type="match status" value="1"/>
</dbReference>